<dbReference type="PROSITE" id="PS51094">
    <property type="entry name" value="PTS_EIIA_TYPE_2"/>
    <property type="match status" value="1"/>
</dbReference>
<feature type="domain" description="PTS EIIA type-2" evidence="1">
    <location>
        <begin position="12"/>
        <end position="155"/>
    </location>
</feature>
<dbReference type="InterPro" id="IPR016152">
    <property type="entry name" value="PTrfase/Anion_transptr"/>
</dbReference>
<gene>
    <name evidence="2" type="ORF">S06H3_05934</name>
</gene>
<dbReference type="EMBL" id="BARV01002249">
    <property type="protein sequence ID" value="GAH90555.1"/>
    <property type="molecule type" value="Genomic_DNA"/>
</dbReference>
<reference evidence="2" key="1">
    <citation type="journal article" date="2014" name="Front. Microbiol.">
        <title>High frequency of phylogenetically diverse reductive dehalogenase-homologous genes in deep subseafloor sedimentary metagenomes.</title>
        <authorList>
            <person name="Kawai M."/>
            <person name="Futagami T."/>
            <person name="Toyoda A."/>
            <person name="Takaki Y."/>
            <person name="Nishi S."/>
            <person name="Hori S."/>
            <person name="Arai W."/>
            <person name="Tsubouchi T."/>
            <person name="Morono Y."/>
            <person name="Uchiyama I."/>
            <person name="Ito T."/>
            <person name="Fujiyama A."/>
            <person name="Inagaki F."/>
            <person name="Takami H."/>
        </authorList>
    </citation>
    <scope>NUCLEOTIDE SEQUENCE</scope>
    <source>
        <strain evidence="2">Expedition CK06-06</strain>
    </source>
</reference>
<sequence>MERDNITKERFEHLIEKCPVIDLKTSLLADELPKIVANSLAERLKINPDKLFKLLIKRVKESEITIRSGVACLSITIQGHSKFEIILIRDREGITFSDKSFPIYEAFIIVNTPDEHNFYMHSLMWIVKIIEETDFDKKWLNAKNSKELRNIILSLWRKRFTKP</sequence>
<evidence type="ECO:0000259" key="1">
    <source>
        <dbReference type="PROSITE" id="PS51094"/>
    </source>
</evidence>
<dbReference type="InterPro" id="IPR002178">
    <property type="entry name" value="PTS_EIIA_type-2_dom"/>
</dbReference>
<proteinExistence type="predicted"/>
<dbReference type="Pfam" id="PF00359">
    <property type="entry name" value="PTS_EIIA_2"/>
    <property type="match status" value="1"/>
</dbReference>
<dbReference type="SUPFAM" id="SSF55804">
    <property type="entry name" value="Phoshotransferase/anion transport protein"/>
    <property type="match status" value="1"/>
</dbReference>
<comment type="caution">
    <text evidence="2">The sequence shown here is derived from an EMBL/GenBank/DDBJ whole genome shotgun (WGS) entry which is preliminary data.</text>
</comment>
<dbReference type="AlphaFoldDB" id="X1KA98"/>
<evidence type="ECO:0000313" key="2">
    <source>
        <dbReference type="EMBL" id="GAH90555.1"/>
    </source>
</evidence>
<protein>
    <recommendedName>
        <fullName evidence="1">PTS EIIA type-2 domain-containing protein</fullName>
    </recommendedName>
</protein>
<organism evidence="2">
    <name type="scientific">marine sediment metagenome</name>
    <dbReference type="NCBI Taxonomy" id="412755"/>
    <lineage>
        <taxon>unclassified sequences</taxon>
        <taxon>metagenomes</taxon>
        <taxon>ecological metagenomes</taxon>
    </lineage>
</organism>
<dbReference type="Gene3D" id="3.40.930.10">
    <property type="entry name" value="Mannitol-specific EII, Chain A"/>
    <property type="match status" value="1"/>
</dbReference>
<accession>X1KA98</accession>
<name>X1KA98_9ZZZZ</name>